<organism evidence="1">
    <name type="scientific">marine sediment metagenome</name>
    <dbReference type="NCBI Taxonomy" id="412755"/>
    <lineage>
        <taxon>unclassified sequences</taxon>
        <taxon>metagenomes</taxon>
        <taxon>ecological metagenomes</taxon>
    </lineage>
</organism>
<protein>
    <submittedName>
        <fullName evidence="1">Uncharacterized protein</fullName>
    </submittedName>
</protein>
<feature type="non-terminal residue" evidence="1">
    <location>
        <position position="33"/>
    </location>
</feature>
<accession>A0A0F9DDH6</accession>
<sequence>MIIIDKALEKRQQAGNPIRAAMVGAGYMGRGRY</sequence>
<dbReference type="EMBL" id="LAZR01042217">
    <property type="protein sequence ID" value="KKL10058.1"/>
    <property type="molecule type" value="Genomic_DNA"/>
</dbReference>
<comment type="caution">
    <text evidence="1">The sequence shown here is derived from an EMBL/GenBank/DDBJ whole genome shotgun (WGS) entry which is preliminary data.</text>
</comment>
<name>A0A0F9DDH6_9ZZZZ</name>
<evidence type="ECO:0000313" key="1">
    <source>
        <dbReference type="EMBL" id="KKL10058.1"/>
    </source>
</evidence>
<reference evidence="1" key="1">
    <citation type="journal article" date="2015" name="Nature">
        <title>Complex archaea that bridge the gap between prokaryotes and eukaryotes.</title>
        <authorList>
            <person name="Spang A."/>
            <person name="Saw J.H."/>
            <person name="Jorgensen S.L."/>
            <person name="Zaremba-Niedzwiedzka K."/>
            <person name="Martijn J."/>
            <person name="Lind A.E."/>
            <person name="van Eijk R."/>
            <person name="Schleper C."/>
            <person name="Guy L."/>
            <person name="Ettema T.J."/>
        </authorList>
    </citation>
    <scope>NUCLEOTIDE SEQUENCE</scope>
</reference>
<gene>
    <name evidence="1" type="ORF">LCGC14_2559630</name>
</gene>
<dbReference type="AlphaFoldDB" id="A0A0F9DDH6"/>
<proteinExistence type="predicted"/>